<dbReference type="Gene3D" id="1.20.1250.20">
    <property type="entry name" value="MFS general substrate transporter like domains"/>
    <property type="match status" value="2"/>
</dbReference>
<feature type="transmembrane region" description="Helical" evidence="6">
    <location>
        <begin position="373"/>
        <end position="391"/>
    </location>
</feature>
<protein>
    <submittedName>
        <fullName evidence="8">Oxalate/formate MFS antiporter</fullName>
    </submittedName>
</protein>
<dbReference type="RefSeq" id="WP_344590374.1">
    <property type="nucleotide sequence ID" value="NZ_BAAARW010000012.1"/>
</dbReference>
<comment type="caution">
    <text evidence="8">The sequence shown here is derived from an EMBL/GenBank/DDBJ whole genome shotgun (WGS) entry which is preliminary data.</text>
</comment>
<feature type="transmembrane region" description="Helical" evidence="6">
    <location>
        <begin position="56"/>
        <end position="76"/>
    </location>
</feature>
<organism evidence="8 9">
    <name type="scientific">Actinomadura vinacea</name>
    <dbReference type="NCBI Taxonomy" id="115336"/>
    <lineage>
        <taxon>Bacteria</taxon>
        <taxon>Bacillati</taxon>
        <taxon>Actinomycetota</taxon>
        <taxon>Actinomycetes</taxon>
        <taxon>Streptosporangiales</taxon>
        <taxon>Thermomonosporaceae</taxon>
        <taxon>Actinomadura</taxon>
    </lineage>
</organism>
<dbReference type="Pfam" id="PF07690">
    <property type="entry name" value="MFS_1"/>
    <property type="match status" value="2"/>
</dbReference>
<feature type="transmembrane region" description="Helical" evidence="6">
    <location>
        <begin position="145"/>
        <end position="165"/>
    </location>
</feature>
<keyword evidence="4 6" id="KW-1133">Transmembrane helix</keyword>
<feature type="domain" description="Major facilitator superfamily (MFS) profile" evidence="7">
    <location>
        <begin position="22"/>
        <end position="426"/>
    </location>
</feature>
<evidence type="ECO:0000256" key="1">
    <source>
        <dbReference type="ARBA" id="ARBA00004651"/>
    </source>
</evidence>
<keyword evidence="2" id="KW-0813">Transport</keyword>
<name>A0ABN3J657_9ACTN</name>
<evidence type="ECO:0000256" key="6">
    <source>
        <dbReference type="SAM" id="Phobius"/>
    </source>
</evidence>
<dbReference type="InterPro" id="IPR052983">
    <property type="entry name" value="MFS_Riboflavin_Transporter"/>
</dbReference>
<keyword evidence="3 6" id="KW-0812">Transmembrane</keyword>
<feature type="transmembrane region" description="Helical" evidence="6">
    <location>
        <begin position="309"/>
        <end position="327"/>
    </location>
</feature>
<keyword evidence="9" id="KW-1185">Reference proteome</keyword>
<gene>
    <name evidence="8" type="primary">oxlT</name>
    <name evidence="8" type="ORF">GCM10010191_38650</name>
</gene>
<accession>A0ABN3J657</accession>
<evidence type="ECO:0000256" key="3">
    <source>
        <dbReference type="ARBA" id="ARBA00022692"/>
    </source>
</evidence>
<keyword evidence="5 6" id="KW-0472">Membrane</keyword>
<dbReference type="EMBL" id="BAAARW010000012">
    <property type="protein sequence ID" value="GAA2423036.1"/>
    <property type="molecule type" value="Genomic_DNA"/>
</dbReference>
<sequence>MSAMAREHTDEAVPGFTVNRWWVLASLVVSMMAIANLQYAWTLFTDHLETSLGAELAAIQFAFTAFIFTETWLVPVEGWLVDRVGPRLVMLGGAVLIAASWVGSGLAGSVYALWAVYALGGVGAGAIYGSCVGTALKWFPDHRGLCAGLVAGGYGAGTAVTIIPISRMIDSSGYRTTFIVFGIIQGIAVAMAALFVRSPAPGWQPPGWAEKERKIRSRVRMSTRDYTWRETLRHPAFWAMYLVMTLMAFTGLVMTAQLKPIGKDYGMDEGVLWFGTSALVLAVLIDRILNGVCRPFWGWASDHIGRETALTLAFAFQFFVIVIWIAFIEHPVAFVVLTALAFFSWGEIYSLFPATVGDLFGRAHATTNYGMLYTSKGTASFFAAPGAAWLVSLNGGSGQWIPVLWAMAACSALATVLTWFLIRPLVRQAVGEPVAVGETAEAIP</sequence>
<proteinExistence type="predicted"/>
<dbReference type="Proteomes" id="UP001501231">
    <property type="component" value="Unassembled WGS sequence"/>
</dbReference>
<feature type="transmembrane region" description="Helical" evidence="6">
    <location>
        <begin position="333"/>
        <end position="352"/>
    </location>
</feature>
<evidence type="ECO:0000256" key="4">
    <source>
        <dbReference type="ARBA" id="ARBA00022989"/>
    </source>
</evidence>
<comment type="subcellular location">
    <subcellularLocation>
        <location evidence="1">Cell membrane</location>
        <topology evidence="1">Multi-pass membrane protein</topology>
    </subcellularLocation>
</comment>
<feature type="transmembrane region" description="Helical" evidence="6">
    <location>
        <begin position="88"/>
        <end position="108"/>
    </location>
</feature>
<evidence type="ECO:0000256" key="5">
    <source>
        <dbReference type="ARBA" id="ARBA00023136"/>
    </source>
</evidence>
<dbReference type="InterPro" id="IPR011701">
    <property type="entry name" value="MFS"/>
</dbReference>
<feature type="transmembrane region" description="Helical" evidence="6">
    <location>
        <begin position="114"/>
        <end position="133"/>
    </location>
</feature>
<feature type="transmembrane region" description="Helical" evidence="6">
    <location>
        <begin position="177"/>
        <end position="196"/>
    </location>
</feature>
<dbReference type="InterPro" id="IPR026355">
    <property type="entry name" value="Oxa/Form_antiport"/>
</dbReference>
<dbReference type="PANTHER" id="PTHR43385:SF1">
    <property type="entry name" value="RIBOFLAVIN TRANSPORTER RIBJ"/>
    <property type="match status" value="1"/>
</dbReference>
<feature type="transmembrane region" description="Helical" evidence="6">
    <location>
        <begin position="270"/>
        <end position="289"/>
    </location>
</feature>
<evidence type="ECO:0000313" key="9">
    <source>
        <dbReference type="Proteomes" id="UP001501231"/>
    </source>
</evidence>
<dbReference type="SUPFAM" id="SSF103473">
    <property type="entry name" value="MFS general substrate transporter"/>
    <property type="match status" value="1"/>
</dbReference>
<dbReference type="PANTHER" id="PTHR43385">
    <property type="entry name" value="RIBOFLAVIN TRANSPORTER RIBJ"/>
    <property type="match status" value="1"/>
</dbReference>
<dbReference type="CDD" id="cd17353">
    <property type="entry name" value="MFS_OFA_like"/>
    <property type="match status" value="1"/>
</dbReference>
<dbReference type="NCBIfam" id="TIGR04259">
    <property type="entry name" value="oxa_formateAnti"/>
    <property type="match status" value="1"/>
</dbReference>
<dbReference type="PROSITE" id="PS50850">
    <property type="entry name" value="MFS"/>
    <property type="match status" value="1"/>
</dbReference>
<dbReference type="InterPro" id="IPR036259">
    <property type="entry name" value="MFS_trans_sf"/>
</dbReference>
<evidence type="ECO:0000256" key="2">
    <source>
        <dbReference type="ARBA" id="ARBA00022448"/>
    </source>
</evidence>
<evidence type="ECO:0000259" key="7">
    <source>
        <dbReference type="PROSITE" id="PS50850"/>
    </source>
</evidence>
<feature type="transmembrane region" description="Helical" evidence="6">
    <location>
        <begin position="236"/>
        <end position="258"/>
    </location>
</feature>
<reference evidence="8 9" key="1">
    <citation type="journal article" date="2019" name="Int. J. Syst. Evol. Microbiol.">
        <title>The Global Catalogue of Microorganisms (GCM) 10K type strain sequencing project: providing services to taxonomists for standard genome sequencing and annotation.</title>
        <authorList>
            <consortium name="The Broad Institute Genomics Platform"/>
            <consortium name="The Broad Institute Genome Sequencing Center for Infectious Disease"/>
            <person name="Wu L."/>
            <person name="Ma J."/>
        </authorList>
    </citation>
    <scope>NUCLEOTIDE SEQUENCE [LARGE SCALE GENOMIC DNA]</scope>
    <source>
        <strain evidence="8 9">JCM 3325</strain>
    </source>
</reference>
<dbReference type="InterPro" id="IPR020846">
    <property type="entry name" value="MFS_dom"/>
</dbReference>
<feature type="transmembrane region" description="Helical" evidence="6">
    <location>
        <begin position="21"/>
        <end position="44"/>
    </location>
</feature>
<evidence type="ECO:0000313" key="8">
    <source>
        <dbReference type="EMBL" id="GAA2423036.1"/>
    </source>
</evidence>
<feature type="transmembrane region" description="Helical" evidence="6">
    <location>
        <begin position="403"/>
        <end position="422"/>
    </location>
</feature>